<dbReference type="GO" id="GO:0008270">
    <property type="term" value="F:zinc ion binding"/>
    <property type="evidence" value="ECO:0007669"/>
    <property type="project" value="UniProtKB-KW"/>
</dbReference>
<dbReference type="AlphaFoldDB" id="A0A9P0GE45"/>
<dbReference type="InterPro" id="IPR037830">
    <property type="entry name" value="ZZZ3"/>
</dbReference>
<proteinExistence type="predicted"/>
<gene>
    <name evidence="10" type="ORF">PSYICH_LOCUS8230</name>
</gene>
<feature type="domain" description="Myb-like" evidence="7">
    <location>
        <begin position="128"/>
        <end position="184"/>
    </location>
</feature>
<dbReference type="InterPro" id="IPR000433">
    <property type="entry name" value="Znf_ZZ"/>
</dbReference>
<evidence type="ECO:0000259" key="7">
    <source>
        <dbReference type="PROSITE" id="PS50090"/>
    </source>
</evidence>
<evidence type="ECO:0000256" key="4">
    <source>
        <dbReference type="ARBA" id="ARBA00022833"/>
    </source>
</evidence>
<keyword evidence="3 5" id="KW-0863">Zinc-finger</keyword>
<dbReference type="Proteomes" id="UP001153636">
    <property type="component" value="Chromosome 22"/>
</dbReference>
<dbReference type="PROSITE" id="PS50090">
    <property type="entry name" value="MYB_LIKE"/>
    <property type="match status" value="1"/>
</dbReference>
<evidence type="ECO:0000313" key="11">
    <source>
        <dbReference type="Proteomes" id="UP001153636"/>
    </source>
</evidence>
<dbReference type="PROSITE" id="PS51294">
    <property type="entry name" value="HTH_MYB"/>
    <property type="match status" value="1"/>
</dbReference>
<dbReference type="PANTHER" id="PTHR22705:SF0">
    <property type="entry name" value="ZZ-TYPE ZINC FINGER-CONTAINING PROTEIN 3"/>
    <property type="match status" value="1"/>
</dbReference>
<accession>A0A9P0GE45</accession>
<dbReference type="Gene3D" id="3.30.60.90">
    <property type="match status" value="1"/>
</dbReference>
<feature type="region of interest" description="Disordered" evidence="6">
    <location>
        <begin position="117"/>
        <end position="136"/>
    </location>
</feature>
<dbReference type="InterPro" id="IPR043145">
    <property type="entry name" value="Znf_ZZ_sf"/>
</dbReference>
<reference evidence="10" key="1">
    <citation type="submission" date="2022-01" db="EMBL/GenBank/DDBJ databases">
        <authorList>
            <person name="King R."/>
        </authorList>
    </citation>
    <scope>NUCLEOTIDE SEQUENCE</scope>
</reference>
<name>A0A9P0GE45_9CUCU</name>
<dbReference type="PANTHER" id="PTHR22705">
    <property type="entry name" value="ZINC FINGER, ZZ DOMAIN CONTAINING 3"/>
    <property type="match status" value="1"/>
</dbReference>
<dbReference type="OrthoDB" id="20473at2759"/>
<dbReference type="SMART" id="SM00717">
    <property type="entry name" value="SANT"/>
    <property type="match status" value="1"/>
</dbReference>
<dbReference type="Gene3D" id="1.10.10.60">
    <property type="entry name" value="Homeodomain-like"/>
    <property type="match status" value="1"/>
</dbReference>
<evidence type="ECO:0000259" key="8">
    <source>
        <dbReference type="PROSITE" id="PS50135"/>
    </source>
</evidence>
<keyword evidence="2" id="KW-0479">Metal-binding</keyword>
<evidence type="ECO:0000256" key="2">
    <source>
        <dbReference type="ARBA" id="ARBA00022723"/>
    </source>
</evidence>
<evidence type="ECO:0000256" key="1">
    <source>
        <dbReference type="ARBA" id="ARBA00004123"/>
    </source>
</evidence>
<keyword evidence="4" id="KW-0862">Zinc</keyword>
<dbReference type="InterPro" id="IPR009057">
    <property type="entry name" value="Homeodomain-like_sf"/>
</dbReference>
<evidence type="ECO:0000259" key="9">
    <source>
        <dbReference type="PROSITE" id="PS51294"/>
    </source>
</evidence>
<feature type="compositionally biased region" description="Basic and acidic residues" evidence="6">
    <location>
        <begin position="117"/>
        <end position="132"/>
    </location>
</feature>
<organism evidence="10 11">
    <name type="scientific">Psylliodes chrysocephalus</name>
    <dbReference type="NCBI Taxonomy" id="3402493"/>
    <lineage>
        <taxon>Eukaryota</taxon>
        <taxon>Metazoa</taxon>
        <taxon>Ecdysozoa</taxon>
        <taxon>Arthropoda</taxon>
        <taxon>Hexapoda</taxon>
        <taxon>Insecta</taxon>
        <taxon>Pterygota</taxon>
        <taxon>Neoptera</taxon>
        <taxon>Endopterygota</taxon>
        <taxon>Coleoptera</taxon>
        <taxon>Polyphaga</taxon>
        <taxon>Cucujiformia</taxon>
        <taxon>Chrysomeloidea</taxon>
        <taxon>Chrysomelidae</taxon>
        <taxon>Galerucinae</taxon>
        <taxon>Alticini</taxon>
        <taxon>Psylliodes</taxon>
    </lineage>
</organism>
<dbReference type="PROSITE" id="PS50135">
    <property type="entry name" value="ZF_ZZ_2"/>
    <property type="match status" value="1"/>
</dbReference>
<comment type="subcellular location">
    <subcellularLocation>
        <location evidence="1">Nucleus</location>
    </subcellularLocation>
</comment>
<keyword evidence="11" id="KW-1185">Reference proteome</keyword>
<protein>
    <recommendedName>
        <fullName evidence="12">ZZ-type zinc finger-containing protein 3</fullName>
    </recommendedName>
</protein>
<feature type="domain" description="HTH myb-type" evidence="9">
    <location>
        <begin position="128"/>
        <end position="188"/>
    </location>
</feature>
<evidence type="ECO:0000256" key="3">
    <source>
        <dbReference type="ARBA" id="ARBA00022771"/>
    </source>
</evidence>
<evidence type="ECO:0008006" key="12">
    <source>
        <dbReference type="Google" id="ProtNLM"/>
    </source>
</evidence>
<dbReference type="Pfam" id="PF00249">
    <property type="entry name" value="Myb_DNA-binding"/>
    <property type="match status" value="1"/>
</dbReference>
<dbReference type="GO" id="GO:0005634">
    <property type="term" value="C:nucleus"/>
    <property type="evidence" value="ECO:0007669"/>
    <property type="project" value="UniProtKB-SubCell"/>
</dbReference>
<dbReference type="GO" id="GO:0070461">
    <property type="term" value="C:SAGA-type complex"/>
    <property type="evidence" value="ECO:0007669"/>
    <property type="project" value="UniProtKB-ARBA"/>
</dbReference>
<dbReference type="SMART" id="SM00291">
    <property type="entry name" value="ZnF_ZZ"/>
    <property type="match status" value="1"/>
</dbReference>
<feature type="region of interest" description="Disordered" evidence="6">
    <location>
        <begin position="369"/>
        <end position="417"/>
    </location>
</feature>
<evidence type="ECO:0000313" key="10">
    <source>
        <dbReference type="EMBL" id="CAH1107556.1"/>
    </source>
</evidence>
<dbReference type="EMBL" id="OV651834">
    <property type="protein sequence ID" value="CAH1107556.1"/>
    <property type="molecule type" value="Genomic_DNA"/>
</dbReference>
<dbReference type="SUPFAM" id="SSF46689">
    <property type="entry name" value="Homeodomain-like"/>
    <property type="match status" value="1"/>
</dbReference>
<dbReference type="InterPro" id="IPR001005">
    <property type="entry name" value="SANT/Myb"/>
</dbReference>
<dbReference type="InterPro" id="IPR017930">
    <property type="entry name" value="Myb_dom"/>
</dbReference>
<dbReference type="CDD" id="cd00167">
    <property type="entry name" value="SANT"/>
    <property type="match status" value="1"/>
</dbReference>
<sequence length="417" mass="48577">MNSSFNNDEDDSFFFESEHLALRGNKDYCEVLKTLVILSAQREKMIKDYIKVVEIKKNVLENSDDVIKKIIKGEELGIELPSMIEIPKIPVINFEKYNAKLLQTELSNIYSDTNLSKEDEWKKEQERDKNDTHQTWTTEEQKKLEELLQKYPPEPIERRRFKKIANELGSRSVSQVASRIQKYFLKLYKAGLPIPGRIPKSFERNKRSFMHKHQRHNHYLWKPTTFFPEFNTPVTMSDLVGNSPGPSVNQQFSSNPGNYLIESSYQQAVEMTGKSNNEIQLEILKRVREEKLRTQRNASADFQHIGYKCNYCNSEPILGSRWHCAVCPESVDFCTDCVVSQMYITNNHPVTHPMVILQDDEQHSVFYSKSTSIKDEEEDEDEEDSGDSYGFEDMEKEDEDRLDTDEESSSNFDGNIN</sequence>
<feature type="domain" description="ZZ-type" evidence="8">
    <location>
        <begin position="304"/>
        <end position="362"/>
    </location>
</feature>
<evidence type="ECO:0000256" key="6">
    <source>
        <dbReference type="SAM" id="MobiDB-lite"/>
    </source>
</evidence>
<dbReference type="SUPFAM" id="SSF57850">
    <property type="entry name" value="RING/U-box"/>
    <property type="match status" value="1"/>
</dbReference>
<dbReference type="Pfam" id="PF00569">
    <property type="entry name" value="ZZ"/>
    <property type="match status" value="1"/>
</dbReference>
<evidence type="ECO:0000256" key="5">
    <source>
        <dbReference type="PROSITE-ProRule" id="PRU00228"/>
    </source>
</evidence>
<feature type="compositionally biased region" description="Acidic residues" evidence="6">
    <location>
        <begin position="375"/>
        <end position="408"/>
    </location>
</feature>